<dbReference type="Proteomes" id="UP001457282">
    <property type="component" value="Unassembled WGS sequence"/>
</dbReference>
<comment type="caution">
    <text evidence="3">The sequence shown here is derived from an EMBL/GenBank/DDBJ whole genome shotgun (WGS) entry which is preliminary data.</text>
</comment>
<evidence type="ECO:0000256" key="1">
    <source>
        <dbReference type="SAM" id="MobiDB-lite"/>
    </source>
</evidence>
<evidence type="ECO:0000313" key="4">
    <source>
        <dbReference type="Proteomes" id="UP001457282"/>
    </source>
</evidence>
<gene>
    <name evidence="3" type="ORF">M0R45_020403</name>
</gene>
<evidence type="ECO:0000313" key="3">
    <source>
        <dbReference type="EMBL" id="KAK9933200.1"/>
    </source>
</evidence>
<name>A0AAW1X8S7_RUBAR</name>
<keyword evidence="4" id="KW-1185">Reference proteome</keyword>
<dbReference type="InterPro" id="IPR022617">
    <property type="entry name" value="Rad60/SUMO-like_dom"/>
</dbReference>
<feature type="compositionally biased region" description="Polar residues" evidence="1">
    <location>
        <begin position="1"/>
        <end position="12"/>
    </location>
</feature>
<dbReference type="AlphaFoldDB" id="A0AAW1X8S7"/>
<dbReference type="PANTHER" id="PTHR10562">
    <property type="entry name" value="SMALL UBIQUITIN-RELATED MODIFIER"/>
    <property type="match status" value="1"/>
</dbReference>
<dbReference type="SUPFAM" id="SSF54236">
    <property type="entry name" value="Ubiquitin-like"/>
    <property type="match status" value="1"/>
</dbReference>
<sequence>MSGNAPQGSSSEAKSEVTFLADEDQKPNIHSNPEFVNLKIYYQQDGSVTNYRVRRSTKLQKLLVAFCTHRSLDMKLFAILIDGHGFNLERTPQELQMEDGDEIEVMIHSSGGSTMLET</sequence>
<dbReference type="Gene3D" id="3.10.20.90">
    <property type="entry name" value="Phosphatidylinositol 3-kinase Catalytic Subunit, Chain A, domain 1"/>
    <property type="match status" value="1"/>
</dbReference>
<reference evidence="3 4" key="1">
    <citation type="journal article" date="2023" name="G3 (Bethesda)">
        <title>A chromosome-length genome assembly and annotation of blackberry (Rubus argutus, cv. 'Hillquist').</title>
        <authorList>
            <person name="Bruna T."/>
            <person name="Aryal R."/>
            <person name="Dudchenko O."/>
            <person name="Sargent D.J."/>
            <person name="Mead D."/>
            <person name="Buti M."/>
            <person name="Cavallini A."/>
            <person name="Hytonen T."/>
            <person name="Andres J."/>
            <person name="Pham M."/>
            <person name="Weisz D."/>
            <person name="Mascagni F."/>
            <person name="Usai G."/>
            <person name="Natali L."/>
            <person name="Bassil N."/>
            <person name="Fernandez G.E."/>
            <person name="Lomsadze A."/>
            <person name="Armour M."/>
            <person name="Olukolu B."/>
            <person name="Poorten T."/>
            <person name="Britton C."/>
            <person name="Davik J."/>
            <person name="Ashrafi H."/>
            <person name="Aiden E.L."/>
            <person name="Borodovsky M."/>
            <person name="Worthington M."/>
        </authorList>
    </citation>
    <scope>NUCLEOTIDE SEQUENCE [LARGE SCALE GENOMIC DNA]</scope>
    <source>
        <strain evidence="3">PI 553951</strain>
    </source>
</reference>
<protein>
    <recommendedName>
        <fullName evidence="2">Rad60/SUMO-like domain-containing protein</fullName>
    </recommendedName>
</protein>
<proteinExistence type="predicted"/>
<dbReference type="EMBL" id="JBEDUW010000004">
    <property type="protein sequence ID" value="KAK9933200.1"/>
    <property type="molecule type" value="Genomic_DNA"/>
</dbReference>
<accession>A0AAW1X8S7</accession>
<dbReference type="InterPro" id="IPR029071">
    <property type="entry name" value="Ubiquitin-like_domsf"/>
</dbReference>
<dbReference type="Pfam" id="PF11976">
    <property type="entry name" value="Rad60-SLD"/>
    <property type="match status" value="1"/>
</dbReference>
<organism evidence="3 4">
    <name type="scientific">Rubus argutus</name>
    <name type="common">Southern blackberry</name>
    <dbReference type="NCBI Taxonomy" id="59490"/>
    <lineage>
        <taxon>Eukaryota</taxon>
        <taxon>Viridiplantae</taxon>
        <taxon>Streptophyta</taxon>
        <taxon>Embryophyta</taxon>
        <taxon>Tracheophyta</taxon>
        <taxon>Spermatophyta</taxon>
        <taxon>Magnoliopsida</taxon>
        <taxon>eudicotyledons</taxon>
        <taxon>Gunneridae</taxon>
        <taxon>Pentapetalae</taxon>
        <taxon>rosids</taxon>
        <taxon>fabids</taxon>
        <taxon>Rosales</taxon>
        <taxon>Rosaceae</taxon>
        <taxon>Rosoideae</taxon>
        <taxon>Rosoideae incertae sedis</taxon>
        <taxon>Rubus</taxon>
    </lineage>
</organism>
<feature type="region of interest" description="Disordered" evidence="1">
    <location>
        <begin position="1"/>
        <end position="30"/>
    </location>
</feature>
<feature type="domain" description="Rad60/SUMO-like" evidence="2">
    <location>
        <begin position="43"/>
        <end position="107"/>
    </location>
</feature>
<evidence type="ECO:0000259" key="2">
    <source>
        <dbReference type="Pfam" id="PF11976"/>
    </source>
</evidence>